<evidence type="ECO:0000313" key="3">
    <source>
        <dbReference type="Proteomes" id="UP000217311"/>
    </source>
</evidence>
<proteinExistence type="predicted"/>
<sequence>MAAANSPLLGCLKSTDLPGERRGPDSSRAVGVDAIALRTKRRAPVGSIWIPAFAGKVGFLEERWRLLPTLG</sequence>
<dbReference type="Proteomes" id="UP000217311">
    <property type="component" value="Chromosome"/>
</dbReference>
<protein>
    <submittedName>
        <fullName evidence="2">Uncharacterized protein</fullName>
    </submittedName>
</protein>
<dbReference type="AlphaFoldDB" id="A0A2S1B7K4"/>
<reference evidence="3" key="1">
    <citation type="submission" date="2017-09" db="EMBL/GenBank/DDBJ databases">
        <title>Genome evolution observed in wild isolates of Caulobacter crescentus.</title>
        <authorList>
            <person name="Ely B."/>
            <person name="Wilson K."/>
            <person name="Scott D."/>
        </authorList>
    </citation>
    <scope>NUCLEOTIDE SEQUENCE [LARGE SCALE GENOMIC DNA]</scope>
    <source>
        <strain evidence="3">CB13b1a</strain>
    </source>
</reference>
<organism evidence="2 3">
    <name type="scientific">Caulobacter vibrioides</name>
    <name type="common">Caulobacter crescentus</name>
    <dbReference type="NCBI Taxonomy" id="155892"/>
    <lineage>
        <taxon>Bacteria</taxon>
        <taxon>Pseudomonadati</taxon>
        <taxon>Pseudomonadota</taxon>
        <taxon>Alphaproteobacteria</taxon>
        <taxon>Caulobacterales</taxon>
        <taxon>Caulobacteraceae</taxon>
        <taxon>Caulobacter</taxon>
    </lineage>
</organism>
<feature type="region of interest" description="Disordered" evidence="1">
    <location>
        <begin position="1"/>
        <end position="28"/>
    </location>
</feature>
<evidence type="ECO:0000313" key="2">
    <source>
        <dbReference type="EMBL" id="AWC68644.1"/>
    </source>
</evidence>
<accession>A0A2S1B7K4</accession>
<gene>
    <name evidence="2" type="ORF">CA606_20105</name>
</gene>
<name>A0A2S1B7K4_CAUVI</name>
<evidence type="ECO:0000256" key="1">
    <source>
        <dbReference type="SAM" id="MobiDB-lite"/>
    </source>
</evidence>
<dbReference type="EMBL" id="CP023315">
    <property type="protein sequence ID" value="AWC68644.1"/>
    <property type="molecule type" value="Genomic_DNA"/>
</dbReference>